<organism evidence="1 2">
    <name type="scientific">Geomicrobium halophilum</name>
    <dbReference type="NCBI Taxonomy" id="549000"/>
    <lineage>
        <taxon>Bacteria</taxon>
        <taxon>Bacillati</taxon>
        <taxon>Bacillota</taxon>
        <taxon>Bacilli</taxon>
        <taxon>Bacillales</taxon>
        <taxon>Geomicrobium</taxon>
    </lineage>
</organism>
<reference evidence="1 2" key="1">
    <citation type="submission" date="2020-08" db="EMBL/GenBank/DDBJ databases">
        <title>Genomic Encyclopedia of Type Strains, Phase IV (KMG-IV): sequencing the most valuable type-strain genomes for metagenomic binning, comparative biology and taxonomic classification.</title>
        <authorList>
            <person name="Goeker M."/>
        </authorList>
    </citation>
    <scope>NUCLEOTIDE SEQUENCE [LARGE SCALE GENOMIC DNA]</scope>
    <source>
        <strain evidence="1 2">DSM 21769</strain>
    </source>
</reference>
<evidence type="ECO:0000313" key="1">
    <source>
        <dbReference type="EMBL" id="MBB6449437.1"/>
    </source>
</evidence>
<comment type="caution">
    <text evidence="1">The sequence shown here is derived from an EMBL/GenBank/DDBJ whole genome shotgun (WGS) entry which is preliminary data.</text>
</comment>
<gene>
    <name evidence="1" type="ORF">HNR44_001386</name>
</gene>
<dbReference type="RefSeq" id="WP_343069394.1">
    <property type="nucleotide sequence ID" value="NZ_JACHHJ010000001.1"/>
</dbReference>
<dbReference type="Proteomes" id="UP000568839">
    <property type="component" value="Unassembled WGS sequence"/>
</dbReference>
<proteinExistence type="predicted"/>
<evidence type="ECO:0000313" key="2">
    <source>
        <dbReference type="Proteomes" id="UP000568839"/>
    </source>
</evidence>
<protein>
    <submittedName>
        <fullName evidence="1">Uncharacterized protein</fullName>
    </submittedName>
</protein>
<sequence>MMEQVIQALKRNDAEQRIPVVRLEIDYELVTLHDAMNGNDHDGMIETKKRLKLLRQELIRLEA</sequence>
<keyword evidence="2" id="KW-1185">Reference proteome</keyword>
<dbReference type="AlphaFoldDB" id="A0A841PKP7"/>
<accession>A0A841PKP7</accession>
<dbReference type="EMBL" id="JACHHJ010000001">
    <property type="protein sequence ID" value="MBB6449437.1"/>
    <property type="molecule type" value="Genomic_DNA"/>
</dbReference>
<name>A0A841PKP7_9BACL</name>